<protein>
    <submittedName>
        <fullName evidence="1">Uncharacterized protein</fullName>
    </submittedName>
</protein>
<evidence type="ECO:0000313" key="1">
    <source>
        <dbReference type="EMBL" id="BCZ47208.1"/>
    </source>
</evidence>
<gene>
    <name evidence="1" type="ORF">psyc5s11_32750</name>
</gene>
<proteinExistence type="predicted"/>
<reference evidence="2" key="1">
    <citation type="submission" date="2021-07" db="EMBL/GenBank/DDBJ databases">
        <title>Complete genome sequencing of a Clostridium isolate.</title>
        <authorList>
            <person name="Ueki A."/>
            <person name="Tonouchi A."/>
        </authorList>
    </citation>
    <scope>NUCLEOTIDE SEQUENCE [LARGE SCALE GENOMIC DNA]</scope>
    <source>
        <strain evidence="2">C5S11</strain>
    </source>
</reference>
<name>A0ABN6J0H0_9CLOT</name>
<evidence type="ECO:0000313" key="2">
    <source>
        <dbReference type="Proteomes" id="UP000824633"/>
    </source>
</evidence>
<dbReference type="Proteomes" id="UP000824633">
    <property type="component" value="Chromosome"/>
</dbReference>
<dbReference type="RefSeq" id="WP_224033579.1">
    <property type="nucleotide sequence ID" value="NZ_AP024849.1"/>
</dbReference>
<sequence>MESQNSNDKPGTYSRKSATLWALETIKEALNKNKGTDVQVLLLTSYGFIKCDIDFDTQSTILLKQTDIEGKYELDLTYITALRNTFVEKLKEETPNVKAQDNGAILYLKNVTIYTNGLSTALANPTVTLNDFVIFADQITGFSLIPRTVG</sequence>
<dbReference type="EMBL" id="AP024849">
    <property type="protein sequence ID" value="BCZ47208.1"/>
    <property type="molecule type" value="Genomic_DNA"/>
</dbReference>
<keyword evidence="2" id="KW-1185">Reference proteome</keyword>
<accession>A0ABN6J0H0</accession>
<organism evidence="1 2">
    <name type="scientific">Clostridium gelidum</name>
    <dbReference type="NCBI Taxonomy" id="704125"/>
    <lineage>
        <taxon>Bacteria</taxon>
        <taxon>Bacillati</taxon>
        <taxon>Bacillota</taxon>
        <taxon>Clostridia</taxon>
        <taxon>Eubacteriales</taxon>
        <taxon>Clostridiaceae</taxon>
        <taxon>Clostridium</taxon>
    </lineage>
</organism>